<organism evidence="3 4">
    <name type="scientific">Mycobacterium fragae</name>
    <dbReference type="NCBI Taxonomy" id="1260918"/>
    <lineage>
        <taxon>Bacteria</taxon>
        <taxon>Bacillati</taxon>
        <taxon>Actinomycetota</taxon>
        <taxon>Actinomycetes</taxon>
        <taxon>Mycobacteriales</taxon>
        <taxon>Mycobacteriaceae</taxon>
        <taxon>Mycobacterium</taxon>
    </lineage>
</organism>
<dbReference type="PROSITE" id="PS51704">
    <property type="entry name" value="GP_PDE"/>
    <property type="match status" value="1"/>
</dbReference>
<protein>
    <submittedName>
        <fullName evidence="3">Glycerophosphodiester phosphodiesterase</fullName>
    </submittedName>
</protein>
<dbReference type="GO" id="GO:0006629">
    <property type="term" value="P:lipid metabolic process"/>
    <property type="evidence" value="ECO:0007669"/>
    <property type="project" value="InterPro"/>
</dbReference>
<dbReference type="Proteomes" id="UP000194000">
    <property type="component" value="Unassembled WGS sequence"/>
</dbReference>
<dbReference type="OrthoDB" id="384721at2"/>
<dbReference type="InterPro" id="IPR017946">
    <property type="entry name" value="PLC-like_Pdiesterase_TIM-brl"/>
</dbReference>
<evidence type="ECO:0000256" key="1">
    <source>
        <dbReference type="SAM" id="SignalP"/>
    </source>
</evidence>
<accession>A0A1X1UNM6</accession>
<sequence>MSSRLRVLVLAAVVLLSTPIQAAAQQPGFDVVAHRGGATALEIGVSTLEFDIGITKDRQPVVWHDQDLQLQKCADVGPAEPADPQYPYVGKLVHDLTLAQIRTLDCGERIATLPEIFALTDSYRADVRYDIETKVDPEQPSATASPQEFLDVILAAARTAGKTDRVEIQSFDWRILRMVRQAEPSIPVVALWNEETWRPDSPWLAGINPAVVADPVVAATLVGASMLSPVYTLADPALINRAHALGLKVIPWTINDAATMRTQIVAGADGIITDDPATLRAVMAELGMPLPPAYRR</sequence>
<keyword evidence="1" id="KW-0732">Signal</keyword>
<dbReference type="SUPFAM" id="SSF51695">
    <property type="entry name" value="PLC-like phosphodiesterases"/>
    <property type="match status" value="1"/>
</dbReference>
<dbReference type="PANTHER" id="PTHR46211:SF14">
    <property type="entry name" value="GLYCEROPHOSPHODIESTER PHOSPHODIESTERASE"/>
    <property type="match status" value="1"/>
</dbReference>
<reference evidence="3 4" key="1">
    <citation type="submission" date="2016-01" db="EMBL/GenBank/DDBJ databases">
        <title>The new phylogeny of the genus Mycobacterium.</title>
        <authorList>
            <person name="Tarcisio F."/>
            <person name="Conor M."/>
            <person name="Antonella G."/>
            <person name="Elisabetta G."/>
            <person name="Giulia F.S."/>
            <person name="Sara T."/>
            <person name="Anna F."/>
            <person name="Clotilde B."/>
            <person name="Roberto B."/>
            <person name="Veronica D.S."/>
            <person name="Fabio R."/>
            <person name="Monica P."/>
            <person name="Olivier J."/>
            <person name="Enrico T."/>
            <person name="Nicola S."/>
        </authorList>
    </citation>
    <scope>NUCLEOTIDE SEQUENCE [LARGE SCALE GENOMIC DNA]</scope>
    <source>
        <strain evidence="3 4">DSM 45731</strain>
    </source>
</reference>
<dbReference type="PANTHER" id="PTHR46211">
    <property type="entry name" value="GLYCEROPHOSPHORYL DIESTER PHOSPHODIESTERASE"/>
    <property type="match status" value="1"/>
</dbReference>
<feature type="signal peptide" evidence="1">
    <location>
        <begin position="1"/>
        <end position="22"/>
    </location>
</feature>
<feature type="chain" id="PRO_5012733174" evidence="1">
    <location>
        <begin position="23"/>
        <end position="296"/>
    </location>
</feature>
<dbReference type="RefSeq" id="WP_085198714.1">
    <property type="nucleotide sequence ID" value="NZ_JACKVI010000009.1"/>
</dbReference>
<dbReference type="STRING" id="1260918.AWC06_18775"/>
<proteinExistence type="predicted"/>
<evidence type="ECO:0000313" key="3">
    <source>
        <dbReference type="EMBL" id="ORV58455.1"/>
    </source>
</evidence>
<dbReference type="Gene3D" id="3.20.20.190">
    <property type="entry name" value="Phosphatidylinositol (PI) phosphodiesterase"/>
    <property type="match status" value="1"/>
</dbReference>
<name>A0A1X1UNM6_9MYCO</name>
<comment type="caution">
    <text evidence="3">The sequence shown here is derived from an EMBL/GenBank/DDBJ whole genome shotgun (WGS) entry which is preliminary data.</text>
</comment>
<dbReference type="InterPro" id="IPR030395">
    <property type="entry name" value="GP_PDE_dom"/>
</dbReference>
<evidence type="ECO:0000259" key="2">
    <source>
        <dbReference type="PROSITE" id="PS51704"/>
    </source>
</evidence>
<dbReference type="AlphaFoldDB" id="A0A1X1UNM6"/>
<evidence type="ECO:0000313" key="4">
    <source>
        <dbReference type="Proteomes" id="UP000194000"/>
    </source>
</evidence>
<dbReference type="GO" id="GO:0008081">
    <property type="term" value="F:phosphoric diester hydrolase activity"/>
    <property type="evidence" value="ECO:0007669"/>
    <property type="project" value="InterPro"/>
</dbReference>
<feature type="domain" description="GP-PDE" evidence="2">
    <location>
        <begin position="14"/>
        <end position="283"/>
    </location>
</feature>
<dbReference type="EMBL" id="LQOW01000026">
    <property type="protein sequence ID" value="ORV58455.1"/>
    <property type="molecule type" value="Genomic_DNA"/>
</dbReference>
<gene>
    <name evidence="3" type="ORF">AWC06_18775</name>
</gene>
<keyword evidence="4" id="KW-1185">Reference proteome</keyword>
<dbReference type="Pfam" id="PF03009">
    <property type="entry name" value="GDPD"/>
    <property type="match status" value="1"/>
</dbReference>